<name>A0A4R2PZT0_9RHOB</name>
<organism evidence="7 8">
    <name type="scientific">Rhodovulum marinum</name>
    <dbReference type="NCBI Taxonomy" id="320662"/>
    <lineage>
        <taxon>Bacteria</taxon>
        <taxon>Pseudomonadati</taxon>
        <taxon>Pseudomonadota</taxon>
        <taxon>Alphaproteobacteria</taxon>
        <taxon>Rhodobacterales</taxon>
        <taxon>Paracoccaceae</taxon>
        <taxon>Rhodovulum</taxon>
    </lineage>
</organism>
<feature type="domain" description="Sodium/calcium exchanger membrane region" evidence="6">
    <location>
        <begin position="172"/>
        <end position="312"/>
    </location>
</feature>
<evidence type="ECO:0000259" key="6">
    <source>
        <dbReference type="Pfam" id="PF01699"/>
    </source>
</evidence>
<feature type="domain" description="Sodium/calcium exchanger membrane region" evidence="6">
    <location>
        <begin position="3"/>
        <end position="142"/>
    </location>
</feature>
<dbReference type="GO" id="GO:0005886">
    <property type="term" value="C:plasma membrane"/>
    <property type="evidence" value="ECO:0007669"/>
    <property type="project" value="TreeGrafter"/>
</dbReference>
<dbReference type="InterPro" id="IPR004481">
    <property type="entry name" value="K/Na/Ca-exchanger"/>
</dbReference>
<feature type="transmembrane region" description="Helical" evidence="5">
    <location>
        <begin position="66"/>
        <end position="89"/>
    </location>
</feature>
<evidence type="ECO:0000313" key="8">
    <source>
        <dbReference type="Proteomes" id="UP000294835"/>
    </source>
</evidence>
<comment type="subcellular location">
    <subcellularLocation>
        <location evidence="1">Membrane</location>
        <topology evidence="1">Multi-pass membrane protein</topology>
    </subcellularLocation>
</comment>
<sequence>MDIVLLCAGLVVLIAGGEMLVRGAVAVARLIGVSPAVIGLTFVGFGTSAPELVTSLQAGLAGAPGIAIGNVVGSNIANILLILGLAALVRPLAVEAAAFRRDGAVLAVVSLVAVAALLTGSVERWAGALGLALLAGYITVAIRADRRRDGPVAALHEAEAATLEAPDRPVVAAGLMLVGLGLTLAGARMLVAGAVGLAQAAGLSEAVIGLTIVAVGTSMPELVTSVMAARRGESGVAIGNVIGSNIFNLLGILGATALVVPLAVPAEILRLDVWVMLAATAALLVVAGTGARITRGEGAVCVLAYGVYLGMLLAGVV</sequence>
<evidence type="ECO:0000256" key="3">
    <source>
        <dbReference type="ARBA" id="ARBA00022989"/>
    </source>
</evidence>
<feature type="transmembrane region" description="Helical" evidence="5">
    <location>
        <begin position="237"/>
        <end position="261"/>
    </location>
</feature>
<dbReference type="RefSeq" id="WP_132461639.1">
    <property type="nucleotide sequence ID" value="NZ_SLXP01000004.1"/>
</dbReference>
<feature type="transmembrane region" description="Helical" evidence="5">
    <location>
        <begin position="101"/>
        <end position="119"/>
    </location>
</feature>
<dbReference type="InterPro" id="IPR044880">
    <property type="entry name" value="NCX_ion-bd_dom_sf"/>
</dbReference>
<evidence type="ECO:0000256" key="1">
    <source>
        <dbReference type="ARBA" id="ARBA00004141"/>
    </source>
</evidence>
<accession>A0A4R2PZT0</accession>
<dbReference type="PANTHER" id="PTHR10846:SF8">
    <property type="entry name" value="INNER MEMBRANE PROTEIN YRBG"/>
    <property type="match status" value="1"/>
</dbReference>
<reference evidence="7 8" key="1">
    <citation type="submission" date="2019-03" db="EMBL/GenBank/DDBJ databases">
        <title>Genomic Encyclopedia of Type Strains, Phase IV (KMG-IV): sequencing the most valuable type-strain genomes for metagenomic binning, comparative biology and taxonomic classification.</title>
        <authorList>
            <person name="Goeker M."/>
        </authorList>
    </citation>
    <scope>NUCLEOTIDE SEQUENCE [LARGE SCALE GENOMIC DNA]</scope>
    <source>
        <strain evidence="7 8">DSM 18063</strain>
    </source>
</reference>
<proteinExistence type="predicted"/>
<dbReference type="GO" id="GO:0008273">
    <property type="term" value="F:calcium, potassium:sodium antiporter activity"/>
    <property type="evidence" value="ECO:0007669"/>
    <property type="project" value="TreeGrafter"/>
</dbReference>
<gene>
    <name evidence="7" type="ORF">EV662_10443</name>
</gene>
<keyword evidence="3 5" id="KW-1133">Transmembrane helix</keyword>
<dbReference type="GO" id="GO:0005262">
    <property type="term" value="F:calcium channel activity"/>
    <property type="evidence" value="ECO:0007669"/>
    <property type="project" value="TreeGrafter"/>
</dbReference>
<feature type="transmembrane region" description="Helical" evidence="5">
    <location>
        <begin position="170"/>
        <end position="191"/>
    </location>
</feature>
<keyword evidence="4 5" id="KW-0472">Membrane</keyword>
<dbReference type="OrthoDB" id="9794225at2"/>
<evidence type="ECO:0000256" key="2">
    <source>
        <dbReference type="ARBA" id="ARBA00022692"/>
    </source>
</evidence>
<comment type="caution">
    <text evidence="7">The sequence shown here is derived from an EMBL/GenBank/DDBJ whole genome shotgun (WGS) entry which is preliminary data.</text>
</comment>
<dbReference type="EMBL" id="SLXP01000004">
    <property type="protein sequence ID" value="TCP41700.1"/>
    <property type="molecule type" value="Genomic_DNA"/>
</dbReference>
<protein>
    <submittedName>
        <fullName evidence="7">Cation:H+ antiporter</fullName>
    </submittedName>
</protein>
<dbReference type="Pfam" id="PF01699">
    <property type="entry name" value="Na_Ca_ex"/>
    <property type="match status" value="2"/>
</dbReference>
<dbReference type="AlphaFoldDB" id="A0A4R2PZT0"/>
<evidence type="ECO:0000256" key="5">
    <source>
        <dbReference type="SAM" id="Phobius"/>
    </source>
</evidence>
<feature type="transmembrane region" description="Helical" evidence="5">
    <location>
        <begin position="298"/>
        <end position="316"/>
    </location>
</feature>
<dbReference type="GO" id="GO:0006874">
    <property type="term" value="P:intracellular calcium ion homeostasis"/>
    <property type="evidence" value="ECO:0007669"/>
    <property type="project" value="TreeGrafter"/>
</dbReference>
<dbReference type="Gene3D" id="1.20.1420.30">
    <property type="entry name" value="NCX, central ion-binding region"/>
    <property type="match status" value="1"/>
</dbReference>
<keyword evidence="8" id="KW-1185">Reference proteome</keyword>
<dbReference type="Gene3D" id="6.10.280.80">
    <property type="entry name" value="NCX, peripheral helical region"/>
    <property type="match status" value="1"/>
</dbReference>
<dbReference type="InterPro" id="IPR004837">
    <property type="entry name" value="NaCa_Exmemb"/>
</dbReference>
<dbReference type="Proteomes" id="UP000294835">
    <property type="component" value="Unassembled WGS sequence"/>
</dbReference>
<feature type="transmembrane region" description="Helical" evidence="5">
    <location>
        <begin position="125"/>
        <end position="142"/>
    </location>
</feature>
<dbReference type="NCBIfam" id="TIGR00367">
    <property type="entry name" value="calcium/sodium antiporter"/>
    <property type="match status" value="1"/>
</dbReference>
<feature type="transmembrane region" description="Helical" evidence="5">
    <location>
        <begin position="273"/>
        <end position="291"/>
    </location>
</feature>
<evidence type="ECO:0000256" key="4">
    <source>
        <dbReference type="ARBA" id="ARBA00023136"/>
    </source>
</evidence>
<evidence type="ECO:0000313" key="7">
    <source>
        <dbReference type="EMBL" id="TCP41700.1"/>
    </source>
</evidence>
<dbReference type="PANTHER" id="PTHR10846">
    <property type="entry name" value="SODIUM/POTASSIUM/CALCIUM EXCHANGER"/>
    <property type="match status" value="1"/>
</dbReference>
<keyword evidence="2 5" id="KW-0812">Transmembrane</keyword>